<dbReference type="Gene3D" id="3.40.47.10">
    <property type="match status" value="1"/>
</dbReference>
<name>A0ABQ6HQ51_9MICO</name>
<evidence type="ECO:0000313" key="1">
    <source>
        <dbReference type="EMBL" id="GMA20604.1"/>
    </source>
</evidence>
<reference evidence="2" key="1">
    <citation type="journal article" date="2019" name="Int. J. Syst. Evol. Microbiol.">
        <title>The Global Catalogue of Microorganisms (GCM) 10K type strain sequencing project: providing services to taxonomists for standard genome sequencing and annotation.</title>
        <authorList>
            <consortium name="The Broad Institute Genomics Platform"/>
            <consortium name="The Broad Institute Genome Sequencing Center for Infectious Disease"/>
            <person name="Wu L."/>
            <person name="Ma J."/>
        </authorList>
    </citation>
    <scope>NUCLEOTIDE SEQUENCE [LARGE SCALE GENOMIC DNA]</scope>
    <source>
        <strain evidence="2">NBRC 105830</strain>
    </source>
</reference>
<dbReference type="Proteomes" id="UP001157109">
    <property type="component" value="Unassembled WGS sequence"/>
</dbReference>
<evidence type="ECO:0000313" key="2">
    <source>
        <dbReference type="Proteomes" id="UP001157109"/>
    </source>
</evidence>
<evidence type="ECO:0008006" key="3">
    <source>
        <dbReference type="Google" id="ProtNLM"/>
    </source>
</evidence>
<proteinExistence type="predicted"/>
<protein>
    <recommendedName>
        <fullName evidence="3">Thiolase N-terminal domain-containing protein</fullName>
    </recommendedName>
</protein>
<keyword evidence="2" id="KW-1185">Reference proteome</keyword>
<dbReference type="SUPFAM" id="SSF53901">
    <property type="entry name" value="Thiolase-like"/>
    <property type="match status" value="1"/>
</dbReference>
<gene>
    <name evidence="1" type="ORF">GCM10025862_26250</name>
</gene>
<comment type="caution">
    <text evidence="1">The sequence shown here is derived from an EMBL/GenBank/DDBJ whole genome shotgun (WGS) entry which is preliminary data.</text>
</comment>
<dbReference type="InterPro" id="IPR016039">
    <property type="entry name" value="Thiolase-like"/>
</dbReference>
<sequence>MTDAYVYDAVRTPFGRFGGALAGVRPDDLAAHVVRTMVERAPGSTRSASTR</sequence>
<accession>A0ABQ6HQ51</accession>
<dbReference type="EMBL" id="BSUJ01000001">
    <property type="protein sequence ID" value="GMA20604.1"/>
    <property type="molecule type" value="Genomic_DNA"/>
</dbReference>
<organism evidence="1 2">
    <name type="scientific">Arsenicicoccus piscis</name>
    <dbReference type="NCBI Taxonomy" id="673954"/>
    <lineage>
        <taxon>Bacteria</taxon>
        <taxon>Bacillati</taxon>
        <taxon>Actinomycetota</taxon>
        <taxon>Actinomycetes</taxon>
        <taxon>Micrococcales</taxon>
        <taxon>Intrasporangiaceae</taxon>
        <taxon>Arsenicicoccus</taxon>
    </lineage>
</organism>